<dbReference type="SUPFAM" id="SSF56672">
    <property type="entry name" value="DNA/RNA polymerases"/>
    <property type="match status" value="1"/>
</dbReference>
<dbReference type="PANTHER" id="PTHR11439:SF483">
    <property type="entry name" value="PEPTIDE SYNTHASE GLIP-LIKE, PUTATIVE (AFU_ORTHOLOGUE AFUA_3G12920)-RELATED"/>
    <property type="match status" value="1"/>
</dbReference>
<organism evidence="1 2">
    <name type="scientific">Ceratodon purpureus</name>
    <name type="common">Fire moss</name>
    <name type="synonym">Dicranum purpureum</name>
    <dbReference type="NCBI Taxonomy" id="3225"/>
    <lineage>
        <taxon>Eukaryota</taxon>
        <taxon>Viridiplantae</taxon>
        <taxon>Streptophyta</taxon>
        <taxon>Embryophyta</taxon>
        <taxon>Bryophyta</taxon>
        <taxon>Bryophytina</taxon>
        <taxon>Bryopsida</taxon>
        <taxon>Dicranidae</taxon>
        <taxon>Pseudoditrichales</taxon>
        <taxon>Ditrichaceae</taxon>
        <taxon>Ceratodon</taxon>
    </lineage>
</organism>
<evidence type="ECO:0000313" key="2">
    <source>
        <dbReference type="Proteomes" id="UP000822688"/>
    </source>
</evidence>
<accession>A0A8T0HN73</accession>
<reference evidence="1" key="1">
    <citation type="submission" date="2020-06" db="EMBL/GenBank/DDBJ databases">
        <title>WGS assembly of Ceratodon purpureus strain R40.</title>
        <authorList>
            <person name="Carey S.B."/>
            <person name="Jenkins J."/>
            <person name="Shu S."/>
            <person name="Lovell J.T."/>
            <person name="Sreedasyam A."/>
            <person name="Maumus F."/>
            <person name="Tiley G.P."/>
            <person name="Fernandez-Pozo N."/>
            <person name="Barry K."/>
            <person name="Chen C."/>
            <person name="Wang M."/>
            <person name="Lipzen A."/>
            <person name="Daum C."/>
            <person name="Saski C.A."/>
            <person name="Payton A.C."/>
            <person name="Mcbreen J.C."/>
            <person name="Conrad R.E."/>
            <person name="Kollar L.M."/>
            <person name="Olsson S."/>
            <person name="Huttunen S."/>
            <person name="Landis J.B."/>
            <person name="Wickett N.J."/>
            <person name="Johnson M.G."/>
            <person name="Rensing S.A."/>
            <person name="Grimwood J."/>
            <person name="Schmutz J."/>
            <person name="Mcdaniel S.F."/>
        </authorList>
    </citation>
    <scope>NUCLEOTIDE SEQUENCE</scope>
    <source>
        <strain evidence="1">R40</strain>
    </source>
</reference>
<protein>
    <recommendedName>
        <fullName evidence="3">Polyprotein</fullName>
    </recommendedName>
</protein>
<dbReference type="AlphaFoldDB" id="A0A8T0HN73"/>
<dbReference type="CDD" id="cd09272">
    <property type="entry name" value="RNase_HI_RT_Ty1"/>
    <property type="match status" value="1"/>
</dbReference>
<dbReference type="EMBL" id="CM026426">
    <property type="protein sequence ID" value="KAG0572350.1"/>
    <property type="molecule type" value="Genomic_DNA"/>
</dbReference>
<dbReference type="PANTHER" id="PTHR11439">
    <property type="entry name" value="GAG-POL-RELATED RETROTRANSPOSON"/>
    <property type="match status" value="1"/>
</dbReference>
<dbReference type="Proteomes" id="UP000822688">
    <property type="component" value="Chromosome V"/>
</dbReference>
<keyword evidence="2" id="KW-1185">Reference proteome</keyword>
<gene>
    <name evidence="1" type="ORF">KC19_VG087600</name>
</gene>
<proteinExistence type="predicted"/>
<sequence>MSDLGLLSYSLGIEFLFQPTGILLTQRQYIREMLKDAGLEHCKSAPTPMLEKLKLTPDMGASPADPTQYQHMVGKLIFLTHTRPDISYAEPHALAVKHLYRYLQGTADLALLYRKGEEDKLYGFTDADWAADLYDRKSTTGFVFFLGKTLVTWNSRKQPTLALSSTESEYMALTEGAKEAVWLRRLLGEIQVQNLNNSTSIHGDNQGSINLAHNPIYHGRTKHIEVRHHFIRERIQSGEISVDFVPTGEQIADILTKALGKTAFVRLRNQLGLIQIEPQKL</sequence>
<evidence type="ECO:0008006" key="3">
    <source>
        <dbReference type="Google" id="ProtNLM"/>
    </source>
</evidence>
<comment type="caution">
    <text evidence="1">The sequence shown here is derived from an EMBL/GenBank/DDBJ whole genome shotgun (WGS) entry which is preliminary data.</text>
</comment>
<dbReference type="InterPro" id="IPR043502">
    <property type="entry name" value="DNA/RNA_pol_sf"/>
</dbReference>
<evidence type="ECO:0000313" key="1">
    <source>
        <dbReference type="EMBL" id="KAG0572350.1"/>
    </source>
</evidence>
<name>A0A8T0HN73_CERPU</name>